<dbReference type="RefSeq" id="WP_111650665.1">
    <property type="nucleotide sequence ID" value="NZ_JACHWI010000006.1"/>
</dbReference>
<evidence type="ECO:0000313" key="3">
    <source>
        <dbReference type="Proteomes" id="UP000249341"/>
    </source>
</evidence>
<gene>
    <name evidence="2" type="ORF">B0I29_109118</name>
</gene>
<feature type="transmembrane region" description="Helical" evidence="1">
    <location>
        <begin position="63"/>
        <end position="84"/>
    </location>
</feature>
<feature type="transmembrane region" description="Helical" evidence="1">
    <location>
        <begin position="36"/>
        <end position="57"/>
    </location>
</feature>
<organism evidence="2 3">
    <name type="scientific">Actinoplanes lutulentus</name>
    <dbReference type="NCBI Taxonomy" id="1287878"/>
    <lineage>
        <taxon>Bacteria</taxon>
        <taxon>Bacillati</taxon>
        <taxon>Actinomycetota</taxon>
        <taxon>Actinomycetes</taxon>
        <taxon>Micromonosporales</taxon>
        <taxon>Micromonosporaceae</taxon>
        <taxon>Actinoplanes</taxon>
    </lineage>
</organism>
<dbReference type="Pfam" id="PF03083">
    <property type="entry name" value="MtN3_slv"/>
    <property type="match status" value="1"/>
</dbReference>
<dbReference type="EMBL" id="QLMJ01000009">
    <property type="protein sequence ID" value="RAK35645.1"/>
    <property type="molecule type" value="Genomic_DNA"/>
</dbReference>
<name>A0A327Z9G0_9ACTN</name>
<sequence length="96" mass="10517">MASILGIAAGLWGVVMAIAPVLQIRRMIVRRSSADLSLGYFAVLLPGFALWFAYGWTRQDWPLVIPNVIAFTVSIITVIIGLWLRRKDGAVTDSAT</sequence>
<keyword evidence="1" id="KW-0472">Membrane</keyword>
<proteinExistence type="predicted"/>
<dbReference type="InterPro" id="IPR004316">
    <property type="entry name" value="SWEET_rpt"/>
</dbReference>
<evidence type="ECO:0000256" key="1">
    <source>
        <dbReference type="SAM" id="Phobius"/>
    </source>
</evidence>
<dbReference type="AlphaFoldDB" id="A0A327Z9G0"/>
<dbReference type="Gene3D" id="1.20.1280.290">
    <property type="match status" value="1"/>
</dbReference>
<dbReference type="OrthoDB" id="3267694at2"/>
<reference evidence="2 3" key="1">
    <citation type="submission" date="2018-06" db="EMBL/GenBank/DDBJ databases">
        <title>Genomic Encyclopedia of Type Strains, Phase III (KMG-III): the genomes of soil and plant-associated and newly described type strains.</title>
        <authorList>
            <person name="Whitman W."/>
        </authorList>
    </citation>
    <scope>NUCLEOTIDE SEQUENCE [LARGE SCALE GENOMIC DNA]</scope>
    <source>
        <strain evidence="2 3">CGMCC 4.7090</strain>
    </source>
</reference>
<dbReference type="GO" id="GO:0016020">
    <property type="term" value="C:membrane"/>
    <property type="evidence" value="ECO:0007669"/>
    <property type="project" value="InterPro"/>
</dbReference>
<keyword evidence="3" id="KW-1185">Reference proteome</keyword>
<accession>A0A327Z9G0</accession>
<keyword evidence="1" id="KW-0812">Transmembrane</keyword>
<keyword evidence="1" id="KW-1133">Transmembrane helix</keyword>
<dbReference type="Proteomes" id="UP000249341">
    <property type="component" value="Unassembled WGS sequence"/>
</dbReference>
<protein>
    <submittedName>
        <fullName evidence="2">Uncharacterized protein with PQ loop repeat</fullName>
    </submittedName>
</protein>
<comment type="caution">
    <text evidence="2">The sequence shown here is derived from an EMBL/GenBank/DDBJ whole genome shotgun (WGS) entry which is preliminary data.</text>
</comment>
<evidence type="ECO:0000313" key="2">
    <source>
        <dbReference type="EMBL" id="RAK35645.1"/>
    </source>
</evidence>
<feature type="transmembrane region" description="Helical" evidence="1">
    <location>
        <begin position="6"/>
        <end position="24"/>
    </location>
</feature>